<dbReference type="AlphaFoldDB" id="A0A8D8QYH5"/>
<sequence>MALFSHTKNLKSRGTLFCEYVERRTPFKWGTPPKKITIFFGGHLGRTPVLEKKNNMVVLRGDSSSPPFHRCLVENLNKYKVKPVPCPECQSIIWCTDILNDENEDDDSARTPTESPEHDRDASSYVSESTRRSQYLLLESSEIERRTTGQLSTHCLCVSIVLVRYVLVLGLILVCRELSKTV</sequence>
<evidence type="ECO:0000313" key="2">
    <source>
        <dbReference type="EMBL" id="CAG6639791.1"/>
    </source>
</evidence>
<proteinExistence type="predicted"/>
<reference evidence="2" key="1">
    <citation type="submission" date="2021-05" db="EMBL/GenBank/DDBJ databases">
        <authorList>
            <person name="Alioto T."/>
            <person name="Alioto T."/>
            <person name="Gomez Garrido J."/>
        </authorList>
    </citation>
    <scope>NUCLEOTIDE SEQUENCE</scope>
</reference>
<protein>
    <submittedName>
        <fullName evidence="2">Uncharacterized protein</fullName>
    </submittedName>
</protein>
<feature type="region of interest" description="Disordered" evidence="1">
    <location>
        <begin position="104"/>
        <end position="128"/>
    </location>
</feature>
<name>A0A8D8QYH5_9HEMI</name>
<evidence type="ECO:0000256" key="1">
    <source>
        <dbReference type="SAM" id="MobiDB-lite"/>
    </source>
</evidence>
<accession>A0A8D8QYH5</accession>
<organism evidence="2">
    <name type="scientific">Cacopsylla melanoneura</name>
    <dbReference type="NCBI Taxonomy" id="428564"/>
    <lineage>
        <taxon>Eukaryota</taxon>
        <taxon>Metazoa</taxon>
        <taxon>Ecdysozoa</taxon>
        <taxon>Arthropoda</taxon>
        <taxon>Hexapoda</taxon>
        <taxon>Insecta</taxon>
        <taxon>Pterygota</taxon>
        <taxon>Neoptera</taxon>
        <taxon>Paraneoptera</taxon>
        <taxon>Hemiptera</taxon>
        <taxon>Sternorrhyncha</taxon>
        <taxon>Psylloidea</taxon>
        <taxon>Psyllidae</taxon>
        <taxon>Psyllinae</taxon>
        <taxon>Cacopsylla</taxon>
    </lineage>
</organism>
<dbReference type="EMBL" id="HBUF01108917">
    <property type="protein sequence ID" value="CAG6639791.1"/>
    <property type="molecule type" value="Transcribed_RNA"/>
</dbReference>